<sequence>MKKTSPANKRSPGRPRGFDRQAALETAMKTFWAHGYETTSISDLSRAMGINAPAIYSAFGDKKQLFLEAMRLYRGDPQRQAEAIAGAASAREAAAMVLANAIRTFTGKDTPKGCLVGTGLATGSPAAADVRAEGTAMRDTLEALLAGRIERDVSEGVLPPDTDAGTLAALVSCTVQGFSTLARDGASAAKLHAVTDLVLQGWPKEKSSSV</sequence>
<evidence type="ECO:0000313" key="8">
    <source>
        <dbReference type="Proteomes" id="UP000237662"/>
    </source>
</evidence>
<dbReference type="SUPFAM" id="SSF48498">
    <property type="entry name" value="Tetracyclin repressor-like, C-terminal domain"/>
    <property type="match status" value="1"/>
</dbReference>
<dbReference type="PROSITE" id="PS01081">
    <property type="entry name" value="HTH_TETR_1"/>
    <property type="match status" value="1"/>
</dbReference>
<feature type="domain" description="HTH tetR-type" evidence="6">
    <location>
        <begin position="17"/>
        <end position="77"/>
    </location>
</feature>
<name>A0A2S6I5Y4_9BACT</name>
<comment type="caution">
    <text evidence="7">The sequence shown here is derived from an EMBL/GenBank/DDBJ whole genome shotgun (WGS) entry which is preliminary data.</text>
</comment>
<feature type="DNA-binding region" description="H-T-H motif" evidence="4">
    <location>
        <begin position="40"/>
        <end position="59"/>
    </location>
</feature>
<dbReference type="InterPro" id="IPR023772">
    <property type="entry name" value="DNA-bd_HTH_TetR-type_CS"/>
</dbReference>
<dbReference type="PROSITE" id="PS50977">
    <property type="entry name" value="HTH_TETR_2"/>
    <property type="match status" value="1"/>
</dbReference>
<dbReference type="InterPro" id="IPR001647">
    <property type="entry name" value="HTH_TetR"/>
</dbReference>
<dbReference type="PANTHER" id="PTHR47506:SF1">
    <property type="entry name" value="HTH-TYPE TRANSCRIPTIONAL REGULATOR YJDC"/>
    <property type="match status" value="1"/>
</dbReference>
<dbReference type="Pfam" id="PF00440">
    <property type="entry name" value="TetR_N"/>
    <property type="match status" value="1"/>
</dbReference>
<evidence type="ECO:0000256" key="2">
    <source>
        <dbReference type="ARBA" id="ARBA00023125"/>
    </source>
</evidence>
<dbReference type="PANTHER" id="PTHR47506">
    <property type="entry name" value="TRANSCRIPTIONAL REGULATORY PROTEIN"/>
    <property type="match status" value="1"/>
</dbReference>
<dbReference type="InterPro" id="IPR036271">
    <property type="entry name" value="Tet_transcr_reg_TetR-rel_C_sf"/>
</dbReference>
<protein>
    <submittedName>
        <fullName evidence="7">TetR family transcriptional regulator</fullName>
    </submittedName>
</protein>
<evidence type="ECO:0000256" key="4">
    <source>
        <dbReference type="PROSITE-ProRule" id="PRU00335"/>
    </source>
</evidence>
<keyword evidence="2 4" id="KW-0238">DNA-binding</keyword>
<gene>
    <name evidence="7" type="ORF">CLV84_3493</name>
</gene>
<dbReference type="InterPro" id="IPR009057">
    <property type="entry name" value="Homeodomain-like_sf"/>
</dbReference>
<keyword evidence="3" id="KW-0804">Transcription</keyword>
<organism evidence="7 8">
    <name type="scientific">Neolewinella xylanilytica</name>
    <dbReference type="NCBI Taxonomy" id="1514080"/>
    <lineage>
        <taxon>Bacteria</taxon>
        <taxon>Pseudomonadati</taxon>
        <taxon>Bacteroidota</taxon>
        <taxon>Saprospiria</taxon>
        <taxon>Saprospirales</taxon>
        <taxon>Lewinellaceae</taxon>
        <taxon>Neolewinella</taxon>
    </lineage>
</organism>
<evidence type="ECO:0000259" key="6">
    <source>
        <dbReference type="PROSITE" id="PS50977"/>
    </source>
</evidence>
<dbReference type="EMBL" id="PTJC01000006">
    <property type="protein sequence ID" value="PPK86560.1"/>
    <property type="molecule type" value="Genomic_DNA"/>
</dbReference>
<keyword evidence="8" id="KW-1185">Reference proteome</keyword>
<proteinExistence type="predicted"/>
<evidence type="ECO:0000256" key="5">
    <source>
        <dbReference type="SAM" id="MobiDB-lite"/>
    </source>
</evidence>
<dbReference type="SUPFAM" id="SSF46689">
    <property type="entry name" value="Homeodomain-like"/>
    <property type="match status" value="1"/>
</dbReference>
<dbReference type="Proteomes" id="UP000237662">
    <property type="component" value="Unassembled WGS sequence"/>
</dbReference>
<dbReference type="AlphaFoldDB" id="A0A2S6I5Y4"/>
<evidence type="ECO:0000256" key="1">
    <source>
        <dbReference type="ARBA" id="ARBA00023015"/>
    </source>
</evidence>
<feature type="region of interest" description="Disordered" evidence="5">
    <location>
        <begin position="1"/>
        <end position="20"/>
    </location>
</feature>
<evidence type="ECO:0000313" key="7">
    <source>
        <dbReference type="EMBL" id="PPK86560.1"/>
    </source>
</evidence>
<dbReference type="Gene3D" id="1.10.10.60">
    <property type="entry name" value="Homeodomain-like"/>
    <property type="match status" value="1"/>
</dbReference>
<accession>A0A2S6I5Y4</accession>
<dbReference type="RefSeq" id="WP_104420986.1">
    <property type="nucleotide sequence ID" value="NZ_PTJC01000006.1"/>
</dbReference>
<dbReference type="OrthoDB" id="881297at2"/>
<dbReference type="Gene3D" id="1.10.357.10">
    <property type="entry name" value="Tetracycline Repressor, domain 2"/>
    <property type="match status" value="1"/>
</dbReference>
<dbReference type="GO" id="GO:0003677">
    <property type="term" value="F:DNA binding"/>
    <property type="evidence" value="ECO:0007669"/>
    <property type="project" value="UniProtKB-UniRule"/>
</dbReference>
<evidence type="ECO:0000256" key="3">
    <source>
        <dbReference type="ARBA" id="ARBA00023163"/>
    </source>
</evidence>
<keyword evidence="1" id="KW-0805">Transcription regulation</keyword>
<reference evidence="7 8" key="1">
    <citation type="submission" date="2018-02" db="EMBL/GenBank/DDBJ databases">
        <title>Genomic Encyclopedia of Archaeal and Bacterial Type Strains, Phase II (KMG-II): from individual species to whole genera.</title>
        <authorList>
            <person name="Goeker M."/>
        </authorList>
    </citation>
    <scope>NUCLEOTIDE SEQUENCE [LARGE SCALE GENOMIC DNA]</scope>
    <source>
        <strain evidence="7 8">DSM 29526</strain>
    </source>
</reference>